<dbReference type="GO" id="GO:0032007">
    <property type="term" value="P:negative regulation of TOR signaling"/>
    <property type="evidence" value="ECO:0007669"/>
    <property type="project" value="InterPro"/>
</dbReference>
<evidence type="ECO:0000259" key="2">
    <source>
        <dbReference type="Pfam" id="PF22911"/>
    </source>
</evidence>
<dbReference type="GO" id="GO:0048011">
    <property type="term" value="P:neurotrophin TRK receptor signaling pathway"/>
    <property type="evidence" value="ECO:0007669"/>
    <property type="project" value="InterPro"/>
</dbReference>
<gene>
    <name evidence="4" type="primary">AKT1S1</name>
</gene>
<sequence>MTDMADNHKESWEALINAAERYRLQTGHDVVLITAYKPHFQAGFSYASHGRGVLRDALQHYIEDITVMHKATTFARPTPLSTFSSKEAPAMGQDSYSKSYPSIYASEDSERAKHPPPLWAPDSNPLLQPQEEEEEEEPDDNENSLSLDRTIEQENPSDTTGLFVMDEDSPGAECPPFFESEESTDDGSLSEDAPGQPPSQRSMQQYAKSLPVSVPLWEYKGRQHSRTSDEEGGKLPSPDLDRIAASMRALAADHSQLFGDLPRPRLNTGDFQKSYRKY</sequence>
<accession>A0A6P8SNW7</accession>
<name>A0A6P8SNW7_GEOSA</name>
<evidence type="ECO:0000313" key="4">
    <source>
        <dbReference type="RefSeq" id="XP_033816676.1"/>
    </source>
</evidence>
<feature type="domain" description="Proline-rich AKT1 substrate 1 N-terminal" evidence="2">
    <location>
        <begin position="8"/>
        <end position="72"/>
    </location>
</feature>
<dbReference type="InterPro" id="IPR055192">
    <property type="entry name" value="PRAS_NT"/>
</dbReference>
<dbReference type="Pfam" id="PF15798">
    <property type="entry name" value="PRAS"/>
    <property type="match status" value="1"/>
</dbReference>
<feature type="region of interest" description="Disordered" evidence="1">
    <location>
        <begin position="107"/>
        <end position="239"/>
    </location>
</feature>
<dbReference type="OrthoDB" id="9992964at2759"/>
<organism evidence="3 4">
    <name type="scientific">Geotrypetes seraphini</name>
    <name type="common">Gaboon caecilian</name>
    <name type="synonym">Caecilia seraphini</name>
    <dbReference type="NCBI Taxonomy" id="260995"/>
    <lineage>
        <taxon>Eukaryota</taxon>
        <taxon>Metazoa</taxon>
        <taxon>Chordata</taxon>
        <taxon>Craniata</taxon>
        <taxon>Vertebrata</taxon>
        <taxon>Euteleostomi</taxon>
        <taxon>Amphibia</taxon>
        <taxon>Gymnophiona</taxon>
        <taxon>Geotrypetes</taxon>
    </lineage>
</organism>
<feature type="compositionally biased region" description="Acidic residues" evidence="1">
    <location>
        <begin position="179"/>
        <end position="189"/>
    </location>
</feature>
<dbReference type="InterPro" id="IPR026682">
    <property type="entry name" value="AKT1S1"/>
</dbReference>
<dbReference type="CTD" id="84335"/>
<dbReference type="FunCoup" id="A0A6P8SNW7">
    <property type="interactions" value="1149"/>
</dbReference>
<dbReference type="KEGG" id="gsh:117367815"/>
<dbReference type="PANTHER" id="PTHR21844">
    <property type="entry name" value="AKT1 SUBSTRATE 1 PROTEIN"/>
    <property type="match status" value="1"/>
</dbReference>
<dbReference type="Proteomes" id="UP000515159">
    <property type="component" value="Chromosome 10"/>
</dbReference>
<dbReference type="InParanoid" id="A0A6P8SNW7"/>
<feature type="compositionally biased region" description="Polar residues" evidence="1">
    <location>
        <begin position="198"/>
        <end position="207"/>
    </location>
</feature>
<feature type="region of interest" description="Disordered" evidence="1">
    <location>
        <begin position="259"/>
        <end position="278"/>
    </location>
</feature>
<reference evidence="4" key="1">
    <citation type="submission" date="2025-08" db="UniProtKB">
        <authorList>
            <consortium name="RefSeq"/>
        </authorList>
    </citation>
    <scope>IDENTIFICATION</scope>
</reference>
<evidence type="ECO:0000313" key="3">
    <source>
        <dbReference type="Proteomes" id="UP000515159"/>
    </source>
</evidence>
<evidence type="ECO:0000256" key="1">
    <source>
        <dbReference type="SAM" id="MobiDB-lite"/>
    </source>
</evidence>
<protein>
    <submittedName>
        <fullName evidence="4">Proline-rich AKT1 substrate 1</fullName>
    </submittedName>
</protein>
<dbReference type="AlphaFoldDB" id="A0A6P8SNW7"/>
<dbReference type="RefSeq" id="XP_033816676.1">
    <property type="nucleotide sequence ID" value="XM_033960785.1"/>
</dbReference>
<proteinExistence type="predicted"/>
<dbReference type="GO" id="GO:0005737">
    <property type="term" value="C:cytoplasm"/>
    <property type="evidence" value="ECO:0007669"/>
    <property type="project" value="TreeGrafter"/>
</dbReference>
<feature type="compositionally biased region" description="Acidic residues" evidence="1">
    <location>
        <begin position="130"/>
        <end position="142"/>
    </location>
</feature>
<dbReference type="PANTHER" id="PTHR21844:SF2">
    <property type="entry name" value="PROLINE-RICH AKT1 SUBSTRATE 1"/>
    <property type="match status" value="1"/>
</dbReference>
<keyword evidence="3" id="KW-1185">Reference proteome</keyword>
<dbReference type="GeneID" id="117367815"/>
<dbReference type="Pfam" id="PF22911">
    <property type="entry name" value="PRAS_NT"/>
    <property type="match status" value="1"/>
</dbReference>